<feature type="region of interest" description="Disordered" evidence="1">
    <location>
        <begin position="833"/>
        <end position="884"/>
    </location>
</feature>
<feature type="compositionally biased region" description="Basic and acidic residues" evidence="1">
    <location>
        <begin position="286"/>
        <end position="325"/>
    </location>
</feature>
<reference evidence="2" key="1">
    <citation type="submission" date="2021-02" db="EMBL/GenBank/DDBJ databases">
        <authorList>
            <person name="Dougan E. K."/>
            <person name="Rhodes N."/>
            <person name="Thang M."/>
            <person name="Chan C."/>
        </authorList>
    </citation>
    <scope>NUCLEOTIDE SEQUENCE</scope>
</reference>
<name>A0A812WPZ4_9DINO</name>
<feature type="compositionally biased region" description="Acidic residues" evidence="1">
    <location>
        <begin position="578"/>
        <end position="597"/>
    </location>
</feature>
<feature type="region of interest" description="Disordered" evidence="1">
    <location>
        <begin position="1280"/>
        <end position="1327"/>
    </location>
</feature>
<feature type="region of interest" description="Disordered" evidence="1">
    <location>
        <begin position="405"/>
        <end position="618"/>
    </location>
</feature>
<evidence type="ECO:0000256" key="1">
    <source>
        <dbReference type="SAM" id="MobiDB-lite"/>
    </source>
</evidence>
<feature type="compositionally biased region" description="Acidic residues" evidence="1">
    <location>
        <begin position="164"/>
        <end position="197"/>
    </location>
</feature>
<feature type="compositionally biased region" description="Low complexity" evidence="1">
    <location>
        <begin position="869"/>
        <end position="881"/>
    </location>
</feature>
<feature type="region of interest" description="Disordered" evidence="1">
    <location>
        <begin position="932"/>
        <end position="964"/>
    </location>
</feature>
<feature type="compositionally biased region" description="Low complexity" evidence="1">
    <location>
        <begin position="1010"/>
        <end position="1033"/>
    </location>
</feature>
<dbReference type="OrthoDB" id="435705at2759"/>
<gene>
    <name evidence="2" type="ORF">SNEC2469_LOCUS19867</name>
</gene>
<dbReference type="Proteomes" id="UP000601435">
    <property type="component" value="Unassembled WGS sequence"/>
</dbReference>
<feature type="compositionally biased region" description="Basic residues" evidence="1">
    <location>
        <begin position="1297"/>
        <end position="1312"/>
    </location>
</feature>
<protein>
    <submittedName>
        <fullName evidence="2">Uncharacterized protein</fullName>
    </submittedName>
</protein>
<dbReference type="EMBL" id="CAJNJA010034252">
    <property type="protein sequence ID" value="CAE7689854.1"/>
    <property type="molecule type" value="Genomic_DNA"/>
</dbReference>
<feature type="compositionally biased region" description="Low complexity" evidence="1">
    <location>
        <begin position="1283"/>
        <end position="1296"/>
    </location>
</feature>
<feature type="compositionally biased region" description="Basic and acidic residues" evidence="1">
    <location>
        <begin position="1313"/>
        <end position="1326"/>
    </location>
</feature>
<feature type="compositionally biased region" description="Basic and acidic residues" evidence="1">
    <location>
        <begin position="332"/>
        <end position="353"/>
    </location>
</feature>
<evidence type="ECO:0000313" key="3">
    <source>
        <dbReference type="Proteomes" id="UP000601435"/>
    </source>
</evidence>
<feature type="compositionally biased region" description="Basic residues" evidence="1">
    <location>
        <begin position="437"/>
        <end position="467"/>
    </location>
</feature>
<feature type="region of interest" description="Disordered" evidence="1">
    <location>
        <begin position="1000"/>
        <end position="1136"/>
    </location>
</feature>
<feature type="compositionally biased region" description="Basic and acidic residues" evidence="1">
    <location>
        <begin position="561"/>
        <end position="572"/>
    </location>
</feature>
<organism evidence="2 3">
    <name type="scientific">Symbiodinium necroappetens</name>
    <dbReference type="NCBI Taxonomy" id="1628268"/>
    <lineage>
        <taxon>Eukaryota</taxon>
        <taxon>Sar</taxon>
        <taxon>Alveolata</taxon>
        <taxon>Dinophyceae</taxon>
        <taxon>Suessiales</taxon>
        <taxon>Symbiodiniaceae</taxon>
        <taxon>Symbiodinium</taxon>
    </lineage>
</organism>
<feature type="compositionally biased region" description="Basic and acidic residues" evidence="1">
    <location>
        <begin position="261"/>
        <end position="279"/>
    </location>
</feature>
<feature type="region of interest" description="Disordered" evidence="1">
    <location>
        <begin position="161"/>
        <end position="361"/>
    </location>
</feature>
<feature type="compositionally biased region" description="Polar residues" evidence="1">
    <location>
        <begin position="1051"/>
        <end position="1067"/>
    </location>
</feature>
<evidence type="ECO:0000313" key="2">
    <source>
        <dbReference type="EMBL" id="CAE7689854.1"/>
    </source>
</evidence>
<sequence>MPTVRKDAKRMALLEEFYKEKISFKALREERFLAMADKAPFDFSWVDAPKKGKLEAVEEPHGEANFEFLLGFLASFAKSLPTYKAVLMKLSGDFPLVKKADEKPMREAWAEEEAKVQRSMVSYVLLRTRKSEKTRANLPNLEMLKEMVRLFSLLYLEAKKKEEKDEENDEENEEDQEDGEEEDLEADEEEEDSEVEGGEMVKEGHNEGSREAEKNSTVKEEAEVPNPKKDSTEAGEIKDPEKDSVKEEVPKPMKDSAVPGEIKDPEKDSVKEEVPKPMKDSAVPGEIKDPKKEPVKGEVPKDKKDTRAEGSMVKEKDPRDTEKARATGSKDPQPDGTKESLECFKKEAEREARPGILDEDDDVQKANGVFKAAAFLASLTIEAARTGLAGPDAANIIKAQQATRAMLRRANNNHEPEGLHDDPDENPGSADEGEPKKKGKGKGKGKPKAKAKGKAKAKSKAKAKAKGKATASPASTDHEDDSEEKEKPKKRGRSREKRCAKAREESSEDPPMKPKVKKAAKARPSSSKPARKRDASPSPDPDSIFDSGSETAPKKKNRKLKPLERSKSEEAAMKSTSEDNEEEKEEEETAEEDEMGANEDPTVPTFYPAGPPRGQGKVLSEDTRRQKVEQLKLLNSNTHQFVLPPPSILKKGSSFTLLPPKEGTHENRGDCSKIQVIMAGQFYIKNADGDIMEEVNALYDTSYKVQARPHVGRMDSSELKLKAARIHMCDFLAQQTPLDSPNAQRAGLCRDDQKRKGFLNAGRLCLRLVEAVATDDLFANAHLGNLRAFLRARVKDGSFRPMKAEKGPLRLGHSPDSIETQIDPELLKEAEATKKKKATKPASNAETEAKNNDETAGGCPQVAVAKGSTPTAVPTPEAAEAGWPARSWPESYAVASDGPDRQVWQSSSWWGWGYNQGYDDGWANQWHGSWRRRGSSWESAPDEVAATPPPPALHRSDTSQSELDSGVVDALQRLRTFDRCELGKIAQDLEAKFAQLAATPTKAQSVSTTPGSAPSPVGAGSSVPSPTEVSSTEAPAQVKPAETPAAEVKSQAEQGQESKPESSQIVATQAAEDQKQEASEKEKKESHEEEKDPEATKPKEDEGNNTKQGTDEDKKQEDLTQKEQKKADELMKRKKAAHARYMRYYRSVRESPKTPVEIKRMGEKAKNDSAMNSILFEAWEKCQGDWKTSSIYLNLKNVKSTKRTGVRVWMTRAEVIAKFGEEATDAIILRKQSDEKLKATEIRRHPELPESDELVQYLILDTSKFVEEEEEIMEQLYQAADIDSSSSSSADSSSASKKPKKVKKPKNKKQSKDKKDKAKKDKKEDPVVDEVLEELKKKQEEDKKGANVREAAEKDLKESLESLKTGRGGLQEAVDKKDYDKLDELTSALDSAIESFEKVRKMMDQESKGRCSRITKQLAKFCGKNASRDFYKSVDMYTLAKAGWYGDPSQGLEKLFATAYADFKAWLKETKIYSSQRRFKYGLVMKKRDGGLRAPSMNCKAWNGRIVLEYLASVRARAAAFPTDPKIPLQAVAMTGLARFFGISERLPRLLEQEEANQLYHEGMLFISTALDLAQVSVRQMELTWNVTPKLHYFEHQLLETKRSCMNMRFHHCFTDEDAMRWTKLLARKANPPTFEQSVLKKSISRLAALKNHRRLLFAKRSAGRRAQRDAKRS</sequence>
<comment type="caution">
    <text evidence="2">The sequence shown here is derived from an EMBL/GenBank/DDBJ whole genome shotgun (WGS) entry which is preliminary data.</text>
</comment>
<feature type="compositionally biased region" description="Basic and acidic residues" evidence="1">
    <location>
        <begin position="1072"/>
        <end position="1131"/>
    </location>
</feature>
<keyword evidence="3" id="KW-1185">Reference proteome</keyword>
<proteinExistence type="predicted"/>
<feature type="compositionally biased region" description="Basic and acidic residues" evidence="1">
    <location>
        <begin position="199"/>
        <end position="254"/>
    </location>
</feature>
<accession>A0A812WPZ4</accession>
<feature type="compositionally biased region" description="Basic and acidic residues" evidence="1">
    <location>
        <begin position="412"/>
        <end position="421"/>
    </location>
</feature>